<dbReference type="GO" id="GO:0016780">
    <property type="term" value="F:phosphotransferase activity, for other substituted phosphate groups"/>
    <property type="evidence" value="ECO:0007669"/>
    <property type="project" value="InterPro"/>
</dbReference>
<dbReference type="InterPro" id="IPR043130">
    <property type="entry name" value="CDP-OH_PTrfase_TM_dom"/>
</dbReference>
<accession>A0AAN8IM59</accession>
<organism evidence="3 4">
    <name type="scientific">Knufia fluminis</name>
    <dbReference type="NCBI Taxonomy" id="191047"/>
    <lineage>
        <taxon>Eukaryota</taxon>
        <taxon>Fungi</taxon>
        <taxon>Dikarya</taxon>
        <taxon>Ascomycota</taxon>
        <taxon>Pezizomycotina</taxon>
        <taxon>Eurotiomycetes</taxon>
        <taxon>Chaetothyriomycetidae</taxon>
        <taxon>Chaetothyriales</taxon>
        <taxon>Trichomeriaceae</taxon>
        <taxon>Knufia</taxon>
    </lineage>
</organism>
<dbReference type="PROSITE" id="PS00379">
    <property type="entry name" value="CDP_ALCOHOL_P_TRANSF"/>
    <property type="match status" value="1"/>
</dbReference>
<dbReference type="AlphaFoldDB" id="A0AAN8IM59"/>
<dbReference type="InterPro" id="IPR000462">
    <property type="entry name" value="CDP-OH_P_trans"/>
</dbReference>
<evidence type="ECO:0000256" key="1">
    <source>
        <dbReference type="ARBA" id="ARBA00022679"/>
    </source>
</evidence>
<dbReference type="Gene3D" id="1.20.120.1760">
    <property type="match status" value="1"/>
</dbReference>
<protein>
    <recommendedName>
        <fullName evidence="5">CDP-diacylglycerol--inositol 3-phosphatidyltransferase</fullName>
    </recommendedName>
</protein>
<comment type="caution">
    <text evidence="3">The sequence shown here is derived from an EMBL/GenBank/DDBJ whole genome shotgun (WGS) entry which is preliminary data.</text>
</comment>
<evidence type="ECO:0008006" key="5">
    <source>
        <dbReference type="Google" id="ProtNLM"/>
    </source>
</evidence>
<keyword evidence="4" id="KW-1185">Reference proteome</keyword>
<dbReference type="GO" id="GO:0016020">
    <property type="term" value="C:membrane"/>
    <property type="evidence" value="ECO:0007669"/>
    <property type="project" value="InterPro"/>
</dbReference>
<keyword evidence="1 2" id="KW-0808">Transferase</keyword>
<dbReference type="Proteomes" id="UP001316803">
    <property type="component" value="Unassembled WGS sequence"/>
</dbReference>
<dbReference type="InterPro" id="IPR048254">
    <property type="entry name" value="CDP_ALCOHOL_P_TRANSF_CS"/>
</dbReference>
<evidence type="ECO:0000313" key="4">
    <source>
        <dbReference type="Proteomes" id="UP001316803"/>
    </source>
</evidence>
<evidence type="ECO:0000256" key="2">
    <source>
        <dbReference type="RuleBase" id="RU003750"/>
    </source>
</evidence>
<dbReference type="EMBL" id="JAKLMC020000013">
    <property type="protein sequence ID" value="KAK5952852.1"/>
    <property type="molecule type" value="Genomic_DNA"/>
</dbReference>
<dbReference type="Pfam" id="PF01066">
    <property type="entry name" value="CDP-OH_P_transf"/>
    <property type="match status" value="1"/>
</dbReference>
<proteinExistence type="inferred from homology"/>
<name>A0AAN8IM59_9EURO</name>
<comment type="similarity">
    <text evidence="2">Belongs to the CDP-alcohol phosphatidyltransferase class-I family.</text>
</comment>
<gene>
    <name evidence="3" type="ORF">OHC33_005971</name>
</gene>
<reference evidence="3 4" key="1">
    <citation type="submission" date="2022-12" db="EMBL/GenBank/DDBJ databases">
        <title>Genomic features and morphological characterization of a novel Knufia sp. strain isolated from spacecraft assembly facility.</title>
        <authorList>
            <person name="Teixeira M."/>
            <person name="Chander A.M."/>
            <person name="Stajich J.E."/>
            <person name="Venkateswaran K."/>
        </authorList>
    </citation>
    <scope>NUCLEOTIDE SEQUENCE [LARGE SCALE GENOMIC DNA]</scope>
    <source>
        <strain evidence="3 4">FJI-L2-BK-P2</strain>
    </source>
</reference>
<dbReference type="GO" id="GO:0008654">
    <property type="term" value="P:phospholipid biosynthetic process"/>
    <property type="evidence" value="ECO:0007669"/>
    <property type="project" value="InterPro"/>
</dbReference>
<evidence type="ECO:0000313" key="3">
    <source>
        <dbReference type="EMBL" id="KAK5952852.1"/>
    </source>
</evidence>
<sequence>MLDIQFRPLKDQVFNPISRLVPKAITPLHLTVLAFFSGLNSCLHASQNHPTLSLTFWLLNRALDCLDGAVARHRNQSSDLGGFLDLLGDFIVYSLIPICCGLSSAGGNGERWHLWASIAVVEASFHVNNFVLFYVAAVVEKRKATAVGGGGELRDGDRVGEKDTEMKVKVKELTSVAMRPALVEGMESGIMFTIMLARPAWTEGVCWVMAVLVGVGICQRVIWLVPVLK</sequence>